<evidence type="ECO:0000256" key="1">
    <source>
        <dbReference type="SAM" id="Coils"/>
    </source>
</evidence>
<protein>
    <recommendedName>
        <fullName evidence="5">Porin</fullName>
    </recommendedName>
</protein>
<keyword evidence="2" id="KW-0732">Signal</keyword>
<evidence type="ECO:0000313" key="3">
    <source>
        <dbReference type="EMBL" id="MXR70894.1"/>
    </source>
</evidence>
<evidence type="ECO:0000313" key="4">
    <source>
        <dbReference type="Proteomes" id="UP000474778"/>
    </source>
</evidence>
<dbReference type="Proteomes" id="UP000474778">
    <property type="component" value="Unassembled WGS sequence"/>
</dbReference>
<gene>
    <name evidence="3" type="ORF">GNT65_19740</name>
</gene>
<sequence length="473" mass="52254">MTLKLTTLGMAIAGLLAGNAYADTQKNATTNTATLAESIARQEQALIQLKQELAQLKAQQADKQVEQQIDRQALTKAVQEQVALEAANSPWSRFKFESYGSMNYTSDEYFDNVQDTSPERRGRLDLERIVTEFGYQFNDEWDMEVEIEYEHGGTGSALEYDGFDEFGEFESEVEAGGEVMIEKAQLRYRPSKAFGVKFGNIHLPVGLSSVLHKPNQYLTVLRHRSEAAMLPAVWNETGIGIFGELGDFHYQAQVVSGLNSEYFRTYDWIASGHQKRFEHLNADELAYVLRLDYGSFKQPGLALGAAYYYGNTSGNRHKSNKLSGDGSVSLLALSGAYVDGPWILRGQYLQGTLDDADAITQANKTTPGLKPGNFAQLGSKAESFFVEAGLDLNHFFSVPLTVFANLDYANPLSEVETGTATKRYENTWTSVGINYSPIPEIVIKAEGGLHQVAVAAIPDTHFFALGVGYQFSL</sequence>
<dbReference type="AlphaFoldDB" id="A0A6L7I4S5"/>
<reference evidence="3 4" key="1">
    <citation type="submission" date="2019-12" db="EMBL/GenBank/DDBJ databases">
        <title>Shewanella insulae sp. nov., isolated from a tidal flat.</title>
        <authorList>
            <person name="Yoon J.-H."/>
        </authorList>
    </citation>
    <scope>NUCLEOTIDE SEQUENCE [LARGE SCALE GENOMIC DNA]</scope>
    <source>
        <strain evidence="3 4">JBTF-M18</strain>
    </source>
</reference>
<accession>A0A6L7I4S5</accession>
<dbReference type="Gene3D" id="2.40.160.10">
    <property type="entry name" value="Porin"/>
    <property type="match status" value="1"/>
</dbReference>
<feature type="signal peptide" evidence="2">
    <location>
        <begin position="1"/>
        <end position="22"/>
    </location>
</feature>
<name>A0A6L7I4S5_9GAMM</name>
<evidence type="ECO:0000256" key="2">
    <source>
        <dbReference type="SAM" id="SignalP"/>
    </source>
</evidence>
<keyword evidence="4" id="KW-1185">Reference proteome</keyword>
<feature type="chain" id="PRO_5026810478" description="Porin" evidence="2">
    <location>
        <begin position="23"/>
        <end position="473"/>
    </location>
</feature>
<proteinExistence type="predicted"/>
<evidence type="ECO:0008006" key="5">
    <source>
        <dbReference type="Google" id="ProtNLM"/>
    </source>
</evidence>
<comment type="caution">
    <text evidence="3">The sequence shown here is derived from an EMBL/GenBank/DDBJ whole genome shotgun (WGS) entry which is preliminary data.</text>
</comment>
<organism evidence="3 4">
    <name type="scientific">Shewanella insulae</name>
    <dbReference type="NCBI Taxonomy" id="2681496"/>
    <lineage>
        <taxon>Bacteria</taxon>
        <taxon>Pseudomonadati</taxon>
        <taxon>Pseudomonadota</taxon>
        <taxon>Gammaproteobacteria</taxon>
        <taxon>Alteromonadales</taxon>
        <taxon>Shewanellaceae</taxon>
        <taxon>Shewanella</taxon>
    </lineage>
</organism>
<dbReference type="InterPro" id="IPR023614">
    <property type="entry name" value="Porin_dom_sf"/>
</dbReference>
<dbReference type="EMBL" id="WRPA01000027">
    <property type="protein sequence ID" value="MXR70894.1"/>
    <property type="molecule type" value="Genomic_DNA"/>
</dbReference>
<feature type="coiled-coil region" evidence="1">
    <location>
        <begin position="39"/>
        <end position="66"/>
    </location>
</feature>
<dbReference type="RefSeq" id="WP_160798894.1">
    <property type="nucleotide sequence ID" value="NZ_CANMWR010000008.1"/>
</dbReference>
<keyword evidence="1" id="KW-0175">Coiled coil</keyword>
<dbReference type="SUPFAM" id="SSF56935">
    <property type="entry name" value="Porins"/>
    <property type="match status" value="1"/>
</dbReference>